<sequence>MDLKTKLETTTKNHQASIQNLEAKFDRFANKQSGRSSGSLPSSTQHNPNRSNSISYIDVIDEILEEDFDAILDEGSEILHSIEGTFFEEKLFAEFDEFMIKTSLEEPPTDLELQPLPDNFEYAFLEEPSFLLIMEKTMKRYGVNHRFSTSYHPQTSGQVENTNRALKRILEKTVKDNPGIWSRKIDDALWAFPTAFKTPTGTRSYKIVYSKNCHLSFEIEYRAYMHTIQRRTSLYTDSNSIMKKKITMTKETQSLPSFRKDEL</sequence>
<keyword evidence="2" id="KW-0808">Transferase</keyword>
<keyword evidence="2" id="KW-0695">RNA-directed DNA polymerase</keyword>
<accession>A0ABQ5AD30</accession>
<evidence type="ECO:0000313" key="2">
    <source>
        <dbReference type="EMBL" id="GJS98898.1"/>
    </source>
</evidence>
<feature type="compositionally biased region" description="Low complexity" evidence="1">
    <location>
        <begin position="33"/>
        <end position="43"/>
    </location>
</feature>
<dbReference type="Gene3D" id="3.30.420.10">
    <property type="entry name" value="Ribonuclease H-like superfamily/Ribonuclease H"/>
    <property type="match status" value="1"/>
</dbReference>
<comment type="caution">
    <text evidence="2">The sequence shown here is derived from an EMBL/GenBank/DDBJ whole genome shotgun (WGS) entry which is preliminary data.</text>
</comment>
<organism evidence="2 3">
    <name type="scientific">Tanacetum coccineum</name>
    <dbReference type="NCBI Taxonomy" id="301880"/>
    <lineage>
        <taxon>Eukaryota</taxon>
        <taxon>Viridiplantae</taxon>
        <taxon>Streptophyta</taxon>
        <taxon>Embryophyta</taxon>
        <taxon>Tracheophyta</taxon>
        <taxon>Spermatophyta</taxon>
        <taxon>Magnoliopsida</taxon>
        <taxon>eudicotyledons</taxon>
        <taxon>Gunneridae</taxon>
        <taxon>Pentapetalae</taxon>
        <taxon>asterids</taxon>
        <taxon>campanulids</taxon>
        <taxon>Asterales</taxon>
        <taxon>Asteraceae</taxon>
        <taxon>Asteroideae</taxon>
        <taxon>Anthemideae</taxon>
        <taxon>Anthemidinae</taxon>
        <taxon>Tanacetum</taxon>
    </lineage>
</organism>
<gene>
    <name evidence="2" type="ORF">Tco_0820068</name>
</gene>
<dbReference type="Proteomes" id="UP001151760">
    <property type="component" value="Unassembled WGS sequence"/>
</dbReference>
<dbReference type="SUPFAM" id="SSF53098">
    <property type="entry name" value="Ribonuclease H-like"/>
    <property type="match status" value="1"/>
</dbReference>
<dbReference type="EMBL" id="BQNB010012078">
    <property type="protein sequence ID" value="GJS98898.1"/>
    <property type="molecule type" value="Genomic_DNA"/>
</dbReference>
<dbReference type="PANTHER" id="PTHR48475">
    <property type="entry name" value="RIBONUCLEASE H"/>
    <property type="match status" value="1"/>
</dbReference>
<name>A0ABQ5AD30_9ASTR</name>
<feature type="region of interest" description="Disordered" evidence="1">
    <location>
        <begin position="31"/>
        <end position="51"/>
    </location>
</feature>
<reference evidence="2" key="1">
    <citation type="journal article" date="2022" name="Int. J. Mol. Sci.">
        <title>Draft Genome of Tanacetum Coccineum: Genomic Comparison of Closely Related Tanacetum-Family Plants.</title>
        <authorList>
            <person name="Yamashiro T."/>
            <person name="Shiraishi A."/>
            <person name="Nakayama K."/>
            <person name="Satake H."/>
        </authorList>
    </citation>
    <scope>NUCLEOTIDE SEQUENCE</scope>
</reference>
<dbReference type="PANTHER" id="PTHR48475:SF1">
    <property type="entry name" value="RNASE H TYPE-1 DOMAIN-CONTAINING PROTEIN"/>
    <property type="match status" value="1"/>
</dbReference>
<dbReference type="GO" id="GO:0003964">
    <property type="term" value="F:RNA-directed DNA polymerase activity"/>
    <property type="evidence" value="ECO:0007669"/>
    <property type="project" value="UniProtKB-KW"/>
</dbReference>
<dbReference type="InterPro" id="IPR036397">
    <property type="entry name" value="RNaseH_sf"/>
</dbReference>
<protein>
    <submittedName>
        <fullName evidence="2">Reverse transcriptase domain-containing protein</fullName>
    </submittedName>
</protein>
<dbReference type="InterPro" id="IPR012337">
    <property type="entry name" value="RNaseH-like_sf"/>
</dbReference>
<proteinExistence type="predicted"/>
<evidence type="ECO:0000313" key="3">
    <source>
        <dbReference type="Proteomes" id="UP001151760"/>
    </source>
</evidence>
<reference evidence="2" key="2">
    <citation type="submission" date="2022-01" db="EMBL/GenBank/DDBJ databases">
        <authorList>
            <person name="Yamashiro T."/>
            <person name="Shiraishi A."/>
            <person name="Satake H."/>
            <person name="Nakayama K."/>
        </authorList>
    </citation>
    <scope>NUCLEOTIDE SEQUENCE</scope>
</reference>
<keyword evidence="2" id="KW-0548">Nucleotidyltransferase</keyword>
<evidence type="ECO:0000256" key="1">
    <source>
        <dbReference type="SAM" id="MobiDB-lite"/>
    </source>
</evidence>
<keyword evidence="3" id="KW-1185">Reference proteome</keyword>